<sequence length="675" mass="73408">MALLLLLAVFALSALLWSRLPERALALLVGGAAAGLALYQVLLSGNLVRPQGALVAGVLLASGALMVLARPVPRKGPPRRTPKKPLLRRKALPTPTEGEPVLPGYELLDRVGVGGMATVYRARRLEDGRIVALKIPQEKFVADAKFVRRFHREAELLKRLNHPNIIKVFDHNAQGVSHYIAMEFVDGQSLEAYLEEGRPPFEASTVVMRALADALRYIHSQGIIHRDIKPANVMIARGGPLLRDVRPENIKLMDFGIAVGKVLTRLTMAGARVGTPIYMSPEQAKGGKLDAKSDIYSLGLVFYEMVSGQTAFKGSYEAVVHQQVFQMPIPPRQINLEVPKPLNDLIMRMIDKEPTGRPTLNEVIDALDAGILEAGEQLDAPSQLVLAVGARRGVLRVLDVSGNMHQGVGQMGHAPGEFPAIPQGVAADVQGHLYAAVAEYRSEAAHGMIRKYDAAGRELFSFGGYGLGNGEFLQPVSLAVHRSGQLYVLDAETHVVQRFSLEGKYLGRFGGRGKGKGQFENPRAIVAGYNDCVYVLDYGNHQIQRFSLEGEFLSRYAFRVSKELPDLRPLDGVGADPWGAVYISDAQSRKVRRITPDGKAAQSYTLDTVHGEDTTAVLHLGVDHQGNLYAARAGGTLIQKFAPDGRLLAKIDAYAPISAMNVVVKEPVPQIERVG</sequence>
<dbReference type="PROSITE" id="PS50011">
    <property type="entry name" value="PROTEIN_KINASE_DOM"/>
    <property type="match status" value="1"/>
</dbReference>
<dbReference type="Gene3D" id="3.30.200.20">
    <property type="entry name" value="Phosphorylase Kinase, domain 1"/>
    <property type="match status" value="1"/>
</dbReference>
<dbReference type="Pfam" id="PF00069">
    <property type="entry name" value="Pkinase"/>
    <property type="match status" value="1"/>
</dbReference>
<keyword evidence="2" id="KW-0677">Repeat</keyword>
<dbReference type="PROSITE" id="PS00107">
    <property type="entry name" value="PROTEIN_KINASE_ATP"/>
    <property type="match status" value="1"/>
</dbReference>
<gene>
    <name evidence="11" type="ORF">HNR42_000562</name>
</gene>
<dbReference type="SUPFAM" id="SSF56112">
    <property type="entry name" value="Protein kinase-like (PK-like)"/>
    <property type="match status" value="1"/>
</dbReference>
<dbReference type="PROSITE" id="PS51125">
    <property type="entry name" value="NHL"/>
    <property type="match status" value="2"/>
</dbReference>
<keyword evidence="5 7" id="KW-0067">ATP-binding</keyword>
<evidence type="ECO:0000256" key="4">
    <source>
        <dbReference type="ARBA" id="ARBA00022777"/>
    </source>
</evidence>
<evidence type="ECO:0000256" key="3">
    <source>
        <dbReference type="ARBA" id="ARBA00022741"/>
    </source>
</evidence>
<feature type="binding site" evidence="7">
    <location>
        <position position="134"/>
    </location>
    <ligand>
        <name>ATP</name>
        <dbReference type="ChEBI" id="CHEBI:30616"/>
    </ligand>
</feature>
<dbReference type="AlphaFoldDB" id="A0A841HYW5"/>
<organism evidence="11 12">
    <name type="scientific">Deinobacterium chartae</name>
    <dbReference type="NCBI Taxonomy" id="521158"/>
    <lineage>
        <taxon>Bacteria</taxon>
        <taxon>Thermotogati</taxon>
        <taxon>Deinococcota</taxon>
        <taxon>Deinococci</taxon>
        <taxon>Deinococcales</taxon>
        <taxon>Deinococcaceae</taxon>
        <taxon>Deinobacterium</taxon>
    </lineage>
</organism>
<evidence type="ECO:0000256" key="6">
    <source>
        <dbReference type="PROSITE-ProRule" id="PRU00504"/>
    </source>
</evidence>
<dbReference type="Proteomes" id="UP000569951">
    <property type="component" value="Unassembled WGS sequence"/>
</dbReference>
<keyword evidence="9" id="KW-0812">Transmembrane</keyword>
<protein>
    <submittedName>
        <fullName evidence="11">Serine/threonine-protein kinase</fullName>
        <ecNumber evidence="11">2.7.11.1</ecNumber>
    </submittedName>
</protein>
<keyword evidence="3 7" id="KW-0547">Nucleotide-binding</keyword>
<dbReference type="InterPro" id="IPR011009">
    <property type="entry name" value="Kinase-like_dom_sf"/>
</dbReference>
<dbReference type="Gene3D" id="2.120.10.30">
    <property type="entry name" value="TolB, C-terminal domain"/>
    <property type="match status" value="1"/>
</dbReference>
<evidence type="ECO:0000313" key="11">
    <source>
        <dbReference type="EMBL" id="MBB6097148.1"/>
    </source>
</evidence>
<dbReference type="InterPro" id="IPR001258">
    <property type="entry name" value="NHL_repeat"/>
</dbReference>
<dbReference type="EMBL" id="JACHHG010000002">
    <property type="protein sequence ID" value="MBB6097148.1"/>
    <property type="molecule type" value="Genomic_DNA"/>
</dbReference>
<dbReference type="CDD" id="cd14014">
    <property type="entry name" value="STKc_PknB_like"/>
    <property type="match status" value="1"/>
</dbReference>
<keyword evidence="12" id="KW-1185">Reference proteome</keyword>
<evidence type="ECO:0000256" key="5">
    <source>
        <dbReference type="ARBA" id="ARBA00022840"/>
    </source>
</evidence>
<evidence type="ECO:0000256" key="9">
    <source>
        <dbReference type="SAM" id="Phobius"/>
    </source>
</evidence>
<dbReference type="CDD" id="cd05819">
    <property type="entry name" value="NHL"/>
    <property type="match status" value="1"/>
</dbReference>
<evidence type="ECO:0000313" key="12">
    <source>
        <dbReference type="Proteomes" id="UP000569951"/>
    </source>
</evidence>
<dbReference type="SMART" id="SM00220">
    <property type="entry name" value="S_TKc"/>
    <property type="match status" value="1"/>
</dbReference>
<feature type="repeat" description="NHL" evidence="6">
    <location>
        <begin position="459"/>
        <end position="502"/>
    </location>
</feature>
<feature type="compositionally biased region" description="Basic residues" evidence="8">
    <location>
        <begin position="72"/>
        <end position="91"/>
    </location>
</feature>
<evidence type="ECO:0000256" key="2">
    <source>
        <dbReference type="ARBA" id="ARBA00022737"/>
    </source>
</evidence>
<evidence type="ECO:0000256" key="8">
    <source>
        <dbReference type="SAM" id="MobiDB-lite"/>
    </source>
</evidence>
<keyword evidence="9" id="KW-1133">Transmembrane helix</keyword>
<keyword evidence="9" id="KW-0472">Membrane</keyword>
<dbReference type="SUPFAM" id="SSF101898">
    <property type="entry name" value="NHL repeat"/>
    <property type="match status" value="1"/>
</dbReference>
<feature type="repeat" description="NHL" evidence="6">
    <location>
        <begin position="506"/>
        <end position="549"/>
    </location>
</feature>
<dbReference type="InterPro" id="IPR000719">
    <property type="entry name" value="Prot_kinase_dom"/>
</dbReference>
<dbReference type="GO" id="GO:0005524">
    <property type="term" value="F:ATP binding"/>
    <property type="evidence" value="ECO:0007669"/>
    <property type="project" value="UniProtKB-UniRule"/>
</dbReference>
<name>A0A841HYW5_9DEIO</name>
<feature type="domain" description="Protein kinase" evidence="10">
    <location>
        <begin position="105"/>
        <end position="371"/>
    </location>
</feature>
<evidence type="ECO:0000256" key="7">
    <source>
        <dbReference type="PROSITE-ProRule" id="PRU10141"/>
    </source>
</evidence>
<feature type="region of interest" description="Disordered" evidence="8">
    <location>
        <begin position="72"/>
        <end position="97"/>
    </location>
</feature>
<accession>A0A841HYW5</accession>
<dbReference type="Gene3D" id="1.10.510.10">
    <property type="entry name" value="Transferase(Phosphotransferase) domain 1"/>
    <property type="match status" value="1"/>
</dbReference>
<dbReference type="InterPro" id="IPR011042">
    <property type="entry name" value="6-blade_b-propeller_TolB-like"/>
</dbReference>
<dbReference type="InterPro" id="IPR017441">
    <property type="entry name" value="Protein_kinase_ATP_BS"/>
</dbReference>
<dbReference type="PANTHER" id="PTHR43289">
    <property type="entry name" value="MITOGEN-ACTIVATED PROTEIN KINASE KINASE KINASE 20-RELATED"/>
    <property type="match status" value="1"/>
</dbReference>
<evidence type="ECO:0000259" key="10">
    <source>
        <dbReference type="PROSITE" id="PS50011"/>
    </source>
</evidence>
<dbReference type="EC" id="2.7.11.1" evidence="11"/>
<dbReference type="PROSITE" id="PS00108">
    <property type="entry name" value="PROTEIN_KINASE_ST"/>
    <property type="match status" value="1"/>
</dbReference>
<proteinExistence type="predicted"/>
<dbReference type="InterPro" id="IPR008271">
    <property type="entry name" value="Ser/Thr_kinase_AS"/>
</dbReference>
<dbReference type="GO" id="GO:0004674">
    <property type="term" value="F:protein serine/threonine kinase activity"/>
    <property type="evidence" value="ECO:0007669"/>
    <property type="project" value="UniProtKB-EC"/>
</dbReference>
<feature type="transmembrane region" description="Helical" evidence="9">
    <location>
        <begin position="50"/>
        <end position="69"/>
    </location>
</feature>
<dbReference type="RefSeq" id="WP_183984307.1">
    <property type="nucleotide sequence ID" value="NZ_JACHHG010000002.1"/>
</dbReference>
<keyword evidence="1 11" id="KW-0808">Transferase</keyword>
<comment type="caution">
    <text evidence="11">The sequence shown here is derived from an EMBL/GenBank/DDBJ whole genome shotgun (WGS) entry which is preliminary data.</text>
</comment>
<dbReference type="PANTHER" id="PTHR43289:SF6">
    <property type="entry name" value="SERINE_THREONINE-PROTEIN KINASE NEKL-3"/>
    <property type="match status" value="1"/>
</dbReference>
<evidence type="ECO:0000256" key="1">
    <source>
        <dbReference type="ARBA" id="ARBA00022679"/>
    </source>
</evidence>
<keyword evidence="4 11" id="KW-0418">Kinase</keyword>
<reference evidence="11 12" key="1">
    <citation type="submission" date="2020-08" db="EMBL/GenBank/DDBJ databases">
        <title>Genomic Encyclopedia of Type Strains, Phase IV (KMG-IV): sequencing the most valuable type-strain genomes for metagenomic binning, comparative biology and taxonomic classification.</title>
        <authorList>
            <person name="Goeker M."/>
        </authorList>
    </citation>
    <scope>NUCLEOTIDE SEQUENCE [LARGE SCALE GENOMIC DNA]</scope>
    <source>
        <strain evidence="11 12">DSM 21458</strain>
    </source>
</reference>